<feature type="transmembrane region" description="Helical" evidence="5">
    <location>
        <begin position="344"/>
        <end position="366"/>
    </location>
</feature>
<dbReference type="PANTHER" id="PTHR37422">
    <property type="entry name" value="TEICHURONIC ACID BIOSYNTHESIS PROTEIN TUAE"/>
    <property type="match status" value="1"/>
</dbReference>
<feature type="transmembrane region" description="Helical" evidence="5">
    <location>
        <begin position="378"/>
        <end position="398"/>
    </location>
</feature>
<feature type="transmembrane region" description="Helical" evidence="5">
    <location>
        <begin position="143"/>
        <end position="162"/>
    </location>
</feature>
<feature type="transmembrane region" description="Helical" evidence="5">
    <location>
        <begin position="27"/>
        <end position="49"/>
    </location>
</feature>
<accession>A0A2P2ED35</accession>
<evidence type="ECO:0000256" key="4">
    <source>
        <dbReference type="ARBA" id="ARBA00023136"/>
    </source>
</evidence>
<sequence length="451" mass="48928">MPYQRYNPKQTGLVHAAAAVPSELIRVAVDCAIILFILIHLQVFVSIPVKLNGGPVPGLGIVWLVGSALGLTLAFANFWLTAKTVVAMFPYVALCVWAFVSSSWSDNPADTLRGATFMTCSLIGACAIAALRTWEEILARLTLSLGGLMFISVFLAIFVPSLGQMDDILEGAWSGVWGEKQAMGMYAALLILATFCLVLANPRYWTSLALVPLGMIAIVGTTGKTAILMSLAGVCVLGVGWLIQRGPRIAMAALWGSIVSGSAVVYGLTQGKEEVFRLLGRTPDFTGRTEVWREVDYVANKKPMTGYGFHSVWDDQTSVAAPYQWIAEGTGFFPQNAHSSWLDVMLQLGVPGLFLLITCMGFGWLAAIIRLRTGGPGALFALSSLATLTLISFTESILVSSMDMPWLLVMLVTAKSVQELLLPSSMHMLSRPTTRHQPRPAETIFYRQETR</sequence>
<feature type="transmembrane region" description="Helical" evidence="5">
    <location>
        <begin position="61"/>
        <end position="80"/>
    </location>
</feature>
<feature type="transmembrane region" description="Helical" evidence="5">
    <location>
        <begin position="250"/>
        <end position="269"/>
    </location>
</feature>
<dbReference type="AlphaFoldDB" id="A0A2P2ED35"/>
<evidence type="ECO:0000313" key="8">
    <source>
        <dbReference type="Proteomes" id="UP000245086"/>
    </source>
</evidence>
<dbReference type="Proteomes" id="UP000245086">
    <property type="component" value="Unassembled WGS sequence"/>
</dbReference>
<evidence type="ECO:0000256" key="5">
    <source>
        <dbReference type="SAM" id="Phobius"/>
    </source>
</evidence>
<dbReference type="Pfam" id="PF04932">
    <property type="entry name" value="Wzy_C"/>
    <property type="match status" value="1"/>
</dbReference>
<dbReference type="InterPro" id="IPR051533">
    <property type="entry name" value="WaaL-like"/>
</dbReference>
<dbReference type="InterPro" id="IPR007016">
    <property type="entry name" value="O-antigen_ligase-rel_domated"/>
</dbReference>
<feature type="domain" description="O-antigen ligase-related" evidence="6">
    <location>
        <begin position="213"/>
        <end position="357"/>
    </location>
</feature>
<evidence type="ECO:0000259" key="6">
    <source>
        <dbReference type="Pfam" id="PF04932"/>
    </source>
</evidence>
<feature type="transmembrane region" description="Helical" evidence="5">
    <location>
        <begin position="87"/>
        <end position="105"/>
    </location>
</feature>
<keyword evidence="2 5" id="KW-0812">Transmembrane</keyword>
<name>A0A2P2ED35_9PROT</name>
<keyword evidence="8" id="KW-1185">Reference proteome</keyword>
<comment type="subcellular location">
    <subcellularLocation>
        <location evidence="1">Membrane</location>
        <topology evidence="1">Multi-pass membrane protein</topology>
    </subcellularLocation>
</comment>
<protein>
    <recommendedName>
        <fullName evidence="6">O-antigen ligase-related domain-containing protein</fullName>
    </recommendedName>
</protein>
<feature type="transmembrane region" description="Helical" evidence="5">
    <location>
        <begin position="204"/>
        <end position="220"/>
    </location>
</feature>
<organism evidence="7 8">
    <name type="scientific">Candidatus Phycosocius bacilliformis</name>
    <dbReference type="NCBI Taxonomy" id="1445552"/>
    <lineage>
        <taxon>Bacteria</taxon>
        <taxon>Pseudomonadati</taxon>
        <taxon>Pseudomonadota</taxon>
        <taxon>Alphaproteobacteria</taxon>
        <taxon>Caulobacterales</taxon>
        <taxon>Caulobacterales incertae sedis</taxon>
        <taxon>Candidatus Phycosocius</taxon>
    </lineage>
</organism>
<evidence type="ECO:0000256" key="2">
    <source>
        <dbReference type="ARBA" id="ARBA00022692"/>
    </source>
</evidence>
<keyword evidence="3 5" id="KW-1133">Transmembrane helix</keyword>
<evidence type="ECO:0000256" key="1">
    <source>
        <dbReference type="ARBA" id="ARBA00004141"/>
    </source>
</evidence>
<evidence type="ECO:0000256" key="3">
    <source>
        <dbReference type="ARBA" id="ARBA00022989"/>
    </source>
</evidence>
<proteinExistence type="predicted"/>
<reference evidence="7 8" key="1">
    <citation type="journal article" date="2018" name="Genome Announc.">
        <title>Draft Genome Sequence of "Candidatus Phycosocius bacilliformis," an Alphaproteobacterial Ectosymbiont of the Hydrocarbon-Producing Green Alga Botryococcus braunii.</title>
        <authorList>
            <person name="Tanabe Y."/>
            <person name="Yamaguchi H."/>
            <person name="Watanabe M.M."/>
        </authorList>
    </citation>
    <scope>NUCLEOTIDE SEQUENCE [LARGE SCALE GENOMIC DNA]</scope>
    <source>
        <strain evidence="7 8">BOTRYCO-2</strain>
    </source>
</reference>
<comment type="caution">
    <text evidence="7">The sequence shown here is derived from an EMBL/GenBank/DDBJ whole genome shotgun (WGS) entry which is preliminary data.</text>
</comment>
<dbReference type="EMBL" id="BFBR01000009">
    <property type="protein sequence ID" value="GBF58966.1"/>
    <property type="molecule type" value="Genomic_DNA"/>
</dbReference>
<dbReference type="GO" id="GO:0016020">
    <property type="term" value="C:membrane"/>
    <property type="evidence" value="ECO:0007669"/>
    <property type="project" value="UniProtKB-SubCell"/>
</dbReference>
<evidence type="ECO:0000313" key="7">
    <source>
        <dbReference type="EMBL" id="GBF58966.1"/>
    </source>
</evidence>
<keyword evidence="4 5" id="KW-0472">Membrane</keyword>
<gene>
    <name evidence="7" type="ORF">PbB2_02657</name>
</gene>
<dbReference type="PANTHER" id="PTHR37422:SF17">
    <property type="entry name" value="O-ANTIGEN LIGASE"/>
    <property type="match status" value="1"/>
</dbReference>
<feature type="transmembrane region" description="Helical" evidence="5">
    <location>
        <begin position="111"/>
        <end position="131"/>
    </location>
</feature>
<feature type="transmembrane region" description="Helical" evidence="5">
    <location>
        <begin position="182"/>
        <end position="199"/>
    </location>
</feature>